<evidence type="ECO:0000313" key="1">
    <source>
        <dbReference type="EMBL" id="GEN61374.1"/>
    </source>
</evidence>
<dbReference type="RefSeq" id="WP_035376801.1">
    <property type="nucleotide sequence ID" value="NZ_AUBI01000020.1"/>
</dbReference>
<dbReference type="Pfam" id="PF06718">
    <property type="entry name" value="DUF1203"/>
    <property type="match status" value="1"/>
</dbReference>
<dbReference type="OrthoDB" id="5953307at2"/>
<dbReference type="EMBL" id="BJYF01000033">
    <property type="protein sequence ID" value="GEN61374.1"/>
    <property type="molecule type" value="Genomic_DNA"/>
</dbReference>
<reference evidence="1 2" key="1">
    <citation type="submission" date="2019-07" db="EMBL/GenBank/DDBJ databases">
        <title>Whole genome shotgun sequence of Acetobacter nitrogenifigens NBRC 105050.</title>
        <authorList>
            <person name="Hosoyama A."/>
            <person name="Uohara A."/>
            <person name="Ohji S."/>
            <person name="Ichikawa N."/>
        </authorList>
    </citation>
    <scope>NUCLEOTIDE SEQUENCE [LARGE SCALE GENOMIC DNA]</scope>
    <source>
        <strain evidence="1 2">NBRC 105050</strain>
    </source>
</reference>
<name>A0A511XEK2_9PROT</name>
<dbReference type="AlphaFoldDB" id="A0A511XEK2"/>
<dbReference type="PIRSF" id="PIRSF034110">
    <property type="entry name" value="DUF1203"/>
    <property type="match status" value="1"/>
</dbReference>
<proteinExistence type="predicted"/>
<sequence length="154" mass="17147">MFCIQGLDASEFTWLSRLSDEELSVIGARRCVVDAQPGFPDRIEIRDLEIGESAILLNYEHQPAVTPYRSRHAIFIKEGAARAANIIDTIPEAVKIRMISLRAFNVAGEIIDADPAEGANLPPLIEHFFANPDVSYLHVHYAKRGCYAARIVRA</sequence>
<dbReference type="InterPro" id="IPR009593">
    <property type="entry name" value="DUF1203"/>
</dbReference>
<accession>A0A511XEK2</accession>
<keyword evidence="2" id="KW-1185">Reference proteome</keyword>
<dbReference type="Proteomes" id="UP000321635">
    <property type="component" value="Unassembled WGS sequence"/>
</dbReference>
<protein>
    <recommendedName>
        <fullName evidence="3">DUF1203 domain-containing protein</fullName>
    </recommendedName>
</protein>
<organism evidence="1 2">
    <name type="scientific">Acetobacter nitrogenifigens DSM 23921 = NBRC 105050</name>
    <dbReference type="NCBI Taxonomy" id="1120919"/>
    <lineage>
        <taxon>Bacteria</taxon>
        <taxon>Pseudomonadati</taxon>
        <taxon>Pseudomonadota</taxon>
        <taxon>Alphaproteobacteria</taxon>
        <taxon>Acetobacterales</taxon>
        <taxon>Acetobacteraceae</taxon>
        <taxon>Acetobacter</taxon>
    </lineage>
</organism>
<comment type="caution">
    <text evidence="1">The sequence shown here is derived from an EMBL/GenBank/DDBJ whole genome shotgun (WGS) entry which is preliminary data.</text>
</comment>
<evidence type="ECO:0000313" key="2">
    <source>
        <dbReference type="Proteomes" id="UP000321635"/>
    </source>
</evidence>
<evidence type="ECO:0008006" key="3">
    <source>
        <dbReference type="Google" id="ProtNLM"/>
    </source>
</evidence>
<gene>
    <name evidence="1" type="ORF">ANI02nite_32580</name>
</gene>